<dbReference type="Gene3D" id="3.30.710.10">
    <property type="entry name" value="Potassium Channel Kv1.1, Chain A"/>
    <property type="match status" value="1"/>
</dbReference>
<dbReference type="SUPFAM" id="SSF54695">
    <property type="entry name" value="POZ domain"/>
    <property type="match status" value="1"/>
</dbReference>
<reference evidence="3 4" key="1">
    <citation type="journal article" date="2024" name="Plant Biotechnol. J.">
        <title>Dendrobium thyrsiflorum genome and its molecular insights into genes involved in important horticultural traits.</title>
        <authorList>
            <person name="Chen B."/>
            <person name="Wang J.Y."/>
            <person name="Zheng P.J."/>
            <person name="Li K.L."/>
            <person name="Liang Y.M."/>
            <person name="Chen X.F."/>
            <person name="Zhang C."/>
            <person name="Zhao X."/>
            <person name="He X."/>
            <person name="Zhang G.Q."/>
            <person name="Liu Z.J."/>
            <person name="Xu Q."/>
        </authorList>
    </citation>
    <scope>NUCLEOTIDE SEQUENCE [LARGE SCALE GENOMIC DNA]</scope>
    <source>
        <strain evidence="3">GZMU011</strain>
    </source>
</reference>
<dbReference type="Proteomes" id="UP001552299">
    <property type="component" value="Unassembled WGS sequence"/>
</dbReference>
<evidence type="ECO:0000313" key="3">
    <source>
        <dbReference type="EMBL" id="KAL0914826.1"/>
    </source>
</evidence>
<dbReference type="CDD" id="cd18186">
    <property type="entry name" value="BTB_POZ_ZBTB_KLHL-like"/>
    <property type="match status" value="1"/>
</dbReference>
<dbReference type="CDD" id="cd14733">
    <property type="entry name" value="BACK"/>
    <property type="match status" value="1"/>
</dbReference>
<dbReference type="AlphaFoldDB" id="A0ABD0UWM6"/>
<evidence type="ECO:0000259" key="2">
    <source>
        <dbReference type="PROSITE" id="PS50097"/>
    </source>
</evidence>
<evidence type="ECO:0000313" key="4">
    <source>
        <dbReference type="Proteomes" id="UP001552299"/>
    </source>
</evidence>
<gene>
    <name evidence="3" type="ORF">M5K25_015210</name>
</gene>
<sequence>MAASAVAASSSGMSESAFRVETTPRLAQWRIETLSSFSYRKSDPFKIGLWNWYLTVERNKQLLVKLYPEPSALTKEHPPIASFIIKLVSFAAPNLKSVVHPGVCDKQLKNSDDFVWAIDILFTGKFIIDVEFLDLKTVPQSGGEPSSIWSCYHIEKNSLSTALNSLGRMLTEGIHTDITINTCNGSIAAHRAVLATRSPVFQSMFSHSLKEKELSVVNISDMSFEACQVLLNYIYGNFNADEFQTHRLALLTASDKYDIADLKEVCHESLLEDIDAKNVLERLHIAHLYRLQSLKTGCLKYLVNFGKIYEIRDELNEFLQGSDRELIIDIFQEILTAWKGFQ</sequence>
<organism evidence="3 4">
    <name type="scientific">Dendrobium thyrsiflorum</name>
    <name type="common">Pinecone-like raceme dendrobium</name>
    <name type="synonym">Orchid</name>
    <dbReference type="NCBI Taxonomy" id="117978"/>
    <lineage>
        <taxon>Eukaryota</taxon>
        <taxon>Viridiplantae</taxon>
        <taxon>Streptophyta</taxon>
        <taxon>Embryophyta</taxon>
        <taxon>Tracheophyta</taxon>
        <taxon>Spermatophyta</taxon>
        <taxon>Magnoliopsida</taxon>
        <taxon>Liliopsida</taxon>
        <taxon>Asparagales</taxon>
        <taxon>Orchidaceae</taxon>
        <taxon>Epidendroideae</taxon>
        <taxon>Malaxideae</taxon>
        <taxon>Dendrobiinae</taxon>
        <taxon>Dendrobium</taxon>
    </lineage>
</organism>
<accession>A0ABD0UWM6</accession>
<feature type="domain" description="BTB" evidence="2">
    <location>
        <begin position="176"/>
        <end position="235"/>
    </location>
</feature>
<dbReference type="EMBL" id="JANQDX010000012">
    <property type="protein sequence ID" value="KAL0914826.1"/>
    <property type="molecule type" value="Genomic_DNA"/>
</dbReference>
<dbReference type="SMART" id="SM00225">
    <property type="entry name" value="BTB"/>
    <property type="match status" value="1"/>
</dbReference>
<dbReference type="InterPro" id="IPR000210">
    <property type="entry name" value="BTB/POZ_dom"/>
</dbReference>
<dbReference type="PANTHER" id="PTHR46672">
    <property type="entry name" value="OS08G0495500 PROTEIN-RELATED"/>
    <property type="match status" value="1"/>
</dbReference>
<evidence type="ECO:0000256" key="1">
    <source>
        <dbReference type="ARBA" id="ARBA00004906"/>
    </source>
</evidence>
<name>A0ABD0UWM6_DENTH</name>
<comment type="caution">
    <text evidence="3">The sequence shown here is derived from an EMBL/GenBank/DDBJ whole genome shotgun (WGS) entry which is preliminary data.</text>
</comment>
<dbReference type="PROSITE" id="PS50097">
    <property type="entry name" value="BTB"/>
    <property type="match status" value="1"/>
</dbReference>
<comment type="pathway">
    <text evidence="1">Protein modification; protein ubiquitination.</text>
</comment>
<keyword evidence="4" id="KW-1185">Reference proteome</keyword>
<protein>
    <recommendedName>
        <fullName evidence="2">BTB domain-containing protein</fullName>
    </recommendedName>
</protein>
<dbReference type="Pfam" id="PF00651">
    <property type="entry name" value="BTB"/>
    <property type="match status" value="1"/>
</dbReference>
<dbReference type="PANTHER" id="PTHR46672:SF4">
    <property type="entry name" value="OS08G0495500 PROTEIN"/>
    <property type="match status" value="1"/>
</dbReference>
<dbReference type="InterPro" id="IPR011333">
    <property type="entry name" value="SKP1/BTB/POZ_sf"/>
</dbReference>
<dbReference type="InterPro" id="IPR044714">
    <property type="entry name" value="AtSIBP1-like"/>
</dbReference>
<proteinExistence type="predicted"/>